<dbReference type="InterPro" id="IPR027417">
    <property type="entry name" value="P-loop_NTPase"/>
</dbReference>
<dbReference type="SUPFAM" id="SSF52540">
    <property type="entry name" value="P-loop containing nucleoside triphosphate hydrolases"/>
    <property type="match status" value="1"/>
</dbReference>
<feature type="region of interest" description="Disordered" evidence="1">
    <location>
        <begin position="740"/>
        <end position="765"/>
    </location>
</feature>
<organism evidence="3 4">
    <name type="scientific">Mycena albidolilacea</name>
    <dbReference type="NCBI Taxonomy" id="1033008"/>
    <lineage>
        <taxon>Eukaryota</taxon>
        <taxon>Fungi</taxon>
        <taxon>Dikarya</taxon>
        <taxon>Basidiomycota</taxon>
        <taxon>Agaricomycotina</taxon>
        <taxon>Agaricomycetes</taxon>
        <taxon>Agaricomycetidae</taxon>
        <taxon>Agaricales</taxon>
        <taxon>Marasmiineae</taxon>
        <taxon>Mycenaceae</taxon>
        <taxon>Mycena</taxon>
    </lineage>
</organism>
<sequence>MVANITVIVWVAQDGRAVVGPKLLTSHDSAVVSTETGTLFHKGQAAKAKIQLVSGYLPKRRMLQVFHPSGTPPRLDEIERKVTSEMKRLGAKNVTIGGIIFMCNEKNLDRGVFPFQEGTTFLGLSGKSLFEKLTVVPFMPTLGSTPPPEWLSKKGTCILDVSEPSVVLPKALSSFSKGEDAGRIRLRDIYSKAARSVRRNGEKAVILLAGQSGHGKSKTINRFIGKELLNVGRGTLGSTTKVIERVQLLNTSKDLSSDITVAFDDTAGLEQTTFEDRELPTSLLHAYKLGHFADIYPNVILLVVAWDSIELDSQAHNGPAYFTTAIGKTIYDLHRANLVDEKRANIVVVVTKSLSSLSQSYDHKLTKEKRVEWRIEEGRRRGIIIDFQRKMFPRSSPWEIVFIENGGGKDMSAKLPVLPDGLLSHQNLYDAICNIIKRPSSDGSLDLVGIQALQVLTGAGPLGSLAEARTEVLVGASKEIFRLKEITAKPLPPSPRQILEDLASNYLGMTYDNVMGTFGCTNVLEDQRIDLRVVEEQKDFEEITNLLTPHPQSDESENDRRRHYYSSDWAFRAAVATVSKNSQCHILHRASVVVIGQSRLSDDMRQLIGRLPPWSRGEQPLYTQFFKNYGTHVITQLVLGGTVRAIVDSTNDPKNPNIMIFRDGGASAAAELTVYLEQHFPRLASSSGWKETREKWIQALEKEPVFCPDHKLTQYKPIYEFGHLTSAQRADLESAYREYVASPPQNDKNSDRRAPRTGPDSDWLQRDHNFAEAVKDLLDAVTQALYRLGQGR</sequence>
<name>A0AAD7A3S2_9AGAR</name>
<dbReference type="EMBL" id="JARIHO010000017">
    <property type="protein sequence ID" value="KAJ7348408.1"/>
    <property type="molecule type" value="Genomic_DNA"/>
</dbReference>
<accession>A0AAD7A3S2</accession>
<evidence type="ECO:0000313" key="3">
    <source>
        <dbReference type="EMBL" id="KAJ7348408.1"/>
    </source>
</evidence>
<dbReference type="CDD" id="cd00882">
    <property type="entry name" value="Ras_like_GTPase"/>
    <property type="match status" value="1"/>
</dbReference>
<dbReference type="Proteomes" id="UP001218218">
    <property type="component" value="Unassembled WGS sequence"/>
</dbReference>
<dbReference type="InterPro" id="IPR020864">
    <property type="entry name" value="MACPF"/>
</dbReference>
<proteinExistence type="predicted"/>
<reference evidence="3" key="1">
    <citation type="submission" date="2023-03" db="EMBL/GenBank/DDBJ databases">
        <title>Massive genome expansion in bonnet fungi (Mycena s.s.) driven by repeated elements and novel gene families across ecological guilds.</title>
        <authorList>
            <consortium name="Lawrence Berkeley National Laboratory"/>
            <person name="Harder C.B."/>
            <person name="Miyauchi S."/>
            <person name="Viragh M."/>
            <person name="Kuo A."/>
            <person name="Thoen E."/>
            <person name="Andreopoulos B."/>
            <person name="Lu D."/>
            <person name="Skrede I."/>
            <person name="Drula E."/>
            <person name="Henrissat B."/>
            <person name="Morin E."/>
            <person name="Kohler A."/>
            <person name="Barry K."/>
            <person name="LaButti K."/>
            <person name="Morin E."/>
            <person name="Salamov A."/>
            <person name="Lipzen A."/>
            <person name="Mereny Z."/>
            <person name="Hegedus B."/>
            <person name="Baldrian P."/>
            <person name="Stursova M."/>
            <person name="Weitz H."/>
            <person name="Taylor A."/>
            <person name="Grigoriev I.V."/>
            <person name="Nagy L.G."/>
            <person name="Martin F."/>
            <person name="Kauserud H."/>
        </authorList>
    </citation>
    <scope>NUCLEOTIDE SEQUENCE</scope>
    <source>
        <strain evidence="3">CBHHK002</strain>
    </source>
</reference>
<protein>
    <recommendedName>
        <fullName evidence="2">MACPF domain-containing protein</fullName>
    </recommendedName>
</protein>
<dbReference type="Gene3D" id="3.40.50.300">
    <property type="entry name" value="P-loop containing nucleotide triphosphate hydrolases"/>
    <property type="match status" value="1"/>
</dbReference>
<gene>
    <name evidence="3" type="ORF">DFH08DRAFT_1000224</name>
</gene>
<keyword evidence="4" id="KW-1185">Reference proteome</keyword>
<feature type="domain" description="MACPF" evidence="2">
    <location>
        <begin position="578"/>
        <end position="648"/>
    </location>
</feature>
<dbReference type="AlphaFoldDB" id="A0AAD7A3S2"/>
<dbReference type="Pfam" id="PF01823">
    <property type="entry name" value="MACPF"/>
    <property type="match status" value="1"/>
</dbReference>
<comment type="caution">
    <text evidence="3">The sequence shown here is derived from an EMBL/GenBank/DDBJ whole genome shotgun (WGS) entry which is preliminary data.</text>
</comment>
<evidence type="ECO:0000259" key="2">
    <source>
        <dbReference type="Pfam" id="PF01823"/>
    </source>
</evidence>
<evidence type="ECO:0000256" key="1">
    <source>
        <dbReference type="SAM" id="MobiDB-lite"/>
    </source>
</evidence>
<evidence type="ECO:0000313" key="4">
    <source>
        <dbReference type="Proteomes" id="UP001218218"/>
    </source>
</evidence>